<dbReference type="PROSITE" id="PS00455">
    <property type="entry name" value="AMP_BINDING"/>
    <property type="match status" value="1"/>
</dbReference>
<dbReference type="Proteomes" id="UP001431217">
    <property type="component" value="Unassembled WGS sequence"/>
</dbReference>
<dbReference type="Gene3D" id="3.40.50.12780">
    <property type="entry name" value="N-terminal domain of ligase-like"/>
    <property type="match status" value="1"/>
</dbReference>
<dbReference type="InterPro" id="IPR045851">
    <property type="entry name" value="AMP-bd_C_sf"/>
</dbReference>
<evidence type="ECO:0000313" key="3">
    <source>
        <dbReference type="EMBL" id="MCL1635054.1"/>
    </source>
</evidence>
<dbReference type="EMBL" id="JAMBEP010000001">
    <property type="protein sequence ID" value="MCL1635054.1"/>
    <property type="molecule type" value="Genomic_DNA"/>
</dbReference>
<gene>
    <name evidence="3" type="ORF">M2650_10475</name>
</gene>
<name>A0ABT0MJJ2_9GAMM</name>
<comment type="caution">
    <text evidence="3">The sequence shown here is derived from an EMBL/GenBank/DDBJ whole genome shotgun (WGS) entry which is preliminary data.</text>
</comment>
<keyword evidence="1" id="KW-0436">Ligase</keyword>
<dbReference type="PANTHER" id="PTHR43767:SF8">
    <property type="entry name" value="LONG-CHAIN-FATTY-ACID--COA LIGASE"/>
    <property type="match status" value="1"/>
</dbReference>
<dbReference type="Gene3D" id="3.30.300.30">
    <property type="match status" value="1"/>
</dbReference>
<evidence type="ECO:0000256" key="1">
    <source>
        <dbReference type="ARBA" id="ARBA00022598"/>
    </source>
</evidence>
<protein>
    <submittedName>
        <fullName evidence="3">AMP-binding protein</fullName>
    </submittedName>
</protein>
<evidence type="ECO:0000313" key="4">
    <source>
        <dbReference type="Proteomes" id="UP001431217"/>
    </source>
</evidence>
<reference evidence="3 4" key="1">
    <citation type="submission" date="2022-05" db="EMBL/GenBank/DDBJ databases">
        <title>Luteimonas sp. SX5, whole genome shotgun sequencing project.</title>
        <authorList>
            <person name="Zhao G."/>
            <person name="Shen L."/>
        </authorList>
    </citation>
    <scope>NUCLEOTIDE SEQUENCE [LARGE SCALE GENOMIC DNA]</scope>
    <source>
        <strain evidence="3 4">SX5</strain>
    </source>
</reference>
<organism evidence="3 4">
    <name type="scientific">Luteimonas galliterrae</name>
    <dbReference type="NCBI Taxonomy" id="2940486"/>
    <lineage>
        <taxon>Bacteria</taxon>
        <taxon>Pseudomonadati</taxon>
        <taxon>Pseudomonadota</taxon>
        <taxon>Gammaproteobacteria</taxon>
        <taxon>Lysobacterales</taxon>
        <taxon>Lysobacteraceae</taxon>
        <taxon>Luteimonas</taxon>
    </lineage>
</organism>
<accession>A0ABT0MJJ2</accession>
<dbReference type="InterPro" id="IPR000873">
    <property type="entry name" value="AMP-dep_synth/lig_dom"/>
</dbReference>
<dbReference type="InterPro" id="IPR042099">
    <property type="entry name" value="ANL_N_sf"/>
</dbReference>
<feature type="domain" description="AMP-dependent synthetase/ligase" evidence="2">
    <location>
        <begin position="104"/>
        <end position="283"/>
    </location>
</feature>
<dbReference type="InterPro" id="IPR050237">
    <property type="entry name" value="ATP-dep_AMP-bd_enzyme"/>
</dbReference>
<dbReference type="SUPFAM" id="SSF56801">
    <property type="entry name" value="Acetyl-CoA synthetase-like"/>
    <property type="match status" value="1"/>
</dbReference>
<dbReference type="Pfam" id="PF00501">
    <property type="entry name" value="AMP-binding"/>
    <property type="match status" value="1"/>
</dbReference>
<sequence>MRALLFDGNGAITLADYFAQVRGLAAMLPAAGHVINLCEDRYKFLVAFGAAALRGQVTLLPSSRAPAVIDEVRARYPDSYCLGEQSFPDTPPHYWRLPERMPRQDGAPPMIDSDALIAIGFTSGSTGSPKPNPKTWGSFHTSTAQNLAALRDLWPAGAVPNFVATVPPQHMYGMEMSVLMPLLGGAAVHAERPFFPGDVARALQQAAAPRVLVTTPVHLRALVESGVELSPLTGIVSATAPLPQALAAEAERRFDCEVREVFGSTETCVIARRRTAREDAWQLLPGVRLAPQPDGTLVHAAHLDAPVVLADLVELEGEHAFHLRGRNADLLEIAGKRASLGDLNRKLLSIPGVEDGVVFQLDETDAAGVRRIAALAVAPTLRETDILGHLQRGVDAVFLPRPLLRVAALPRNETGKLPRDVLLALLRSRMR</sequence>
<proteinExistence type="predicted"/>
<dbReference type="InterPro" id="IPR020845">
    <property type="entry name" value="AMP-binding_CS"/>
</dbReference>
<evidence type="ECO:0000259" key="2">
    <source>
        <dbReference type="Pfam" id="PF00501"/>
    </source>
</evidence>
<keyword evidence="4" id="KW-1185">Reference proteome</keyword>
<dbReference type="PANTHER" id="PTHR43767">
    <property type="entry name" value="LONG-CHAIN-FATTY-ACID--COA LIGASE"/>
    <property type="match status" value="1"/>
</dbReference>